<feature type="chain" id="PRO_5031181636" evidence="1">
    <location>
        <begin position="20"/>
        <end position="62"/>
    </location>
</feature>
<keyword evidence="3" id="KW-1185">Reference proteome</keyword>
<comment type="caution">
    <text evidence="2">The sequence shown here is derived from an EMBL/GenBank/DDBJ whole genome shotgun (WGS) entry which is preliminary data.</text>
</comment>
<evidence type="ECO:0000256" key="1">
    <source>
        <dbReference type="SAM" id="SignalP"/>
    </source>
</evidence>
<dbReference type="RefSeq" id="WP_183441006.1">
    <property type="nucleotide sequence ID" value="NZ_JACHXD010000005.1"/>
</dbReference>
<organism evidence="2 3">
    <name type="scientific">Pseudoduganella violacea</name>
    <dbReference type="NCBI Taxonomy" id="1715466"/>
    <lineage>
        <taxon>Bacteria</taxon>
        <taxon>Pseudomonadati</taxon>
        <taxon>Pseudomonadota</taxon>
        <taxon>Betaproteobacteria</taxon>
        <taxon>Burkholderiales</taxon>
        <taxon>Oxalobacteraceae</taxon>
        <taxon>Telluria group</taxon>
        <taxon>Pseudoduganella</taxon>
    </lineage>
</organism>
<dbReference type="EMBL" id="JACHXD010000005">
    <property type="protein sequence ID" value="MBB3119155.1"/>
    <property type="molecule type" value="Genomic_DNA"/>
</dbReference>
<reference evidence="2 3" key="1">
    <citation type="submission" date="2020-08" db="EMBL/GenBank/DDBJ databases">
        <title>Genomic Encyclopedia of Type Strains, Phase III (KMG-III): the genomes of soil and plant-associated and newly described type strains.</title>
        <authorList>
            <person name="Whitman W."/>
        </authorList>
    </citation>
    <scope>NUCLEOTIDE SEQUENCE [LARGE SCALE GENOMIC DNA]</scope>
    <source>
        <strain evidence="2 3">CECT 8897</strain>
    </source>
</reference>
<feature type="signal peptide" evidence="1">
    <location>
        <begin position="1"/>
        <end position="19"/>
    </location>
</feature>
<gene>
    <name evidence="2" type="ORF">FHS03_002206</name>
</gene>
<name>A0A7W5BAG3_9BURK</name>
<keyword evidence="1" id="KW-0732">Signal</keyword>
<sequence>MKKLGIFLFAAACSFSALANGGSAFERCEQNCHNIYNYCEWKGLSDDCAGELGVCLMSCEGL</sequence>
<evidence type="ECO:0000313" key="2">
    <source>
        <dbReference type="EMBL" id="MBB3119155.1"/>
    </source>
</evidence>
<accession>A0A7W5BAG3</accession>
<dbReference type="AlphaFoldDB" id="A0A7W5BAG3"/>
<dbReference type="Proteomes" id="UP000541535">
    <property type="component" value="Unassembled WGS sequence"/>
</dbReference>
<proteinExistence type="predicted"/>
<protein>
    <submittedName>
        <fullName evidence="2">Uncharacterized protein</fullName>
    </submittedName>
</protein>
<evidence type="ECO:0000313" key="3">
    <source>
        <dbReference type="Proteomes" id="UP000541535"/>
    </source>
</evidence>